<gene>
    <name evidence="2" type="ORF">Lsha_0439</name>
</gene>
<dbReference type="Gene3D" id="3.20.80.10">
    <property type="entry name" value="Regulatory factor, effector binding domain"/>
    <property type="match status" value="1"/>
</dbReference>
<organism evidence="2 3">
    <name type="scientific">Legionella shakespearei DSM 23087</name>
    <dbReference type="NCBI Taxonomy" id="1122169"/>
    <lineage>
        <taxon>Bacteria</taxon>
        <taxon>Pseudomonadati</taxon>
        <taxon>Pseudomonadota</taxon>
        <taxon>Gammaproteobacteria</taxon>
        <taxon>Legionellales</taxon>
        <taxon>Legionellaceae</taxon>
        <taxon>Legionella</taxon>
    </lineage>
</organism>
<dbReference type="PANTHER" id="PTHR36444:SF2">
    <property type="entry name" value="TRANSCRIPTIONAL REGULATOR PROTEIN YOBU-RELATED"/>
    <property type="match status" value="1"/>
</dbReference>
<dbReference type="InterPro" id="IPR053182">
    <property type="entry name" value="YobU-like_regulator"/>
</dbReference>
<dbReference type="PANTHER" id="PTHR36444">
    <property type="entry name" value="TRANSCRIPTIONAL REGULATOR PROTEIN YOBU-RELATED"/>
    <property type="match status" value="1"/>
</dbReference>
<evidence type="ECO:0000313" key="3">
    <source>
        <dbReference type="Proteomes" id="UP000054600"/>
    </source>
</evidence>
<dbReference type="AlphaFoldDB" id="A0A0W0Z820"/>
<dbReference type="EMBL" id="LNYW01000016">
    <property type="protein sequence ID" value="KTD65070.1"/>
    <property type="molecule type" value="Genomic_DNA"/>
</dbReference>
<reference evidence="2 3" key="1">
    <citation type="submission" date="2015-11" db="EMBL/GenBank/DDBJ databases">
        <title>Genomic analysis of 38 Legionella species identifies large and diverse effector repertoires.</title>
        <authorList>
            <person name="Burstein D."/>
            <person name="Amaro F."/>
            <person name="Zusman T."/>
            <person name="Lifshitz Z."/>
            <person name="Cohen O."/>
            <person name="Gilbert J.A."/>
            <person name="Pupko T."/>
            <person name="Shuman H.A."/>
            <person name="Segal G."/>
        </authorList>
    </citation>
    <scope>NUCLEOTIDE SEQUENCE [LARGE SCALE GENOMIC DNA]</scope>
    <source>
        <strain evidence="2 3">ATCC 49655</strain>
    </source>
</reference>
<dbReference type="InterPro" id="IPR010499">
    <property type="entry name" value="AraC_E-bd"/>
</dbReference>
<keyword evidence="3" id="KW-1185">Reference proteome</keyword>
<dbReference type="Proteomes" id="UP000054600">
    <property type="component" value="Unassembled WGS sequence"/>
</dbReference>
<name>A0A0W0Z820_9GAMM</name>
<accession>A0A0W0Z820</accession>
<proteinExistence type="predicted"/>
<evidence type="ECO:0000313" key="2">
    <source>
        <dbReference type="EMBL" id="KTD65070.1"/>
    </source>
</evidence>
<dbReference type="InterPro" id="IPR029441">
    <property type="entry name" value="Cass2"/>
</dbReference>
<dbReference type="PATRIC" id="fig|1122169.6.peg.501"/>
<feature type="domain" description="AraC effector-binding" evidence="1">
    <location>
        <begin position="3"/>
        <end position="149"/>
    </location>
</feature>
<dbReference type="SUPFAM" id="SSF55136">
    <property type="entry name" value="Probable bacterial effector-binding domain"/>
    <property type="match status" value="1"/>
</dbReference>
<dbReference type="InterPro" id="IPR011256">
    <property type="entry name" value="Reg_factor_effector_dom_sf"/>
</dbReference>
<dbReference type="eggNOG" id="COG3708">
    <property type="taxonomic scope" value="Bacteria"/>
</dbReference>
<evidence type="ECO:0000259" key="1">
    <source>
        <dbReference type="SMART" id="SM00871"/>
    </source>
</evidence>
<sequence>MNSEPKLIPIDGLTVAGFSVRTMNKDEFKPETAKLPELWGRFASSGLMKGQTAVYGVYSDYESDASGFYTVTAGIPLSSSLDGEYETVSILPGHYLVFSDKGPMPQTVVQIWERVWNYFTENKGYKRNFFSDFELYTSEEDVAVYIGIITS</sequence>
<comment type="caution">
    <text evidence="2">The sequence shown here is derived from an EMBL/GenBank/DDBJ whole genome shotgun (WGS) entry which is preliminary data.</text>
</comment>
<dbReference type="STRING" id="1122169.Lsha_0439"/>
<dbReference type="SMART" id="SM00871">
    <property type="entry name" value="AraC_E_bind"/>
    <property type="match status" value="1"/>
</dbReference>
<protein>
    <submittedName>
        <fullName evidence="2">Transcription activator</fullName>
    </submittedName>
</protein>
<dbReference type="RefSeq" id="WP_018578444.1">
    <property type="nucleotide sequence ID" value="NZ_KB892435.1"/>
</dbReference>
<dbReference type="Pfam" id="PF14526">
    <property type="entry name" value="Cass2"/>
    <property type="match status" value="1"/>
</dbReference>